<gene>
    <name evidence="8" type="ORF">HOV93_07230</name>
</gene>
<dbReference type="GO" id="GO:0004065">
    <property type="term" value="F:arylsulfatase activity"/>
    <property type="evidence" value="ECO:0007669"/>
    <property type="project" value="UniProtKB-EC"/>
</dbReference>
<dbReference type="InterPro" id="IPR035874">
    <property type="entry name" value="IDS"/>
</dbReference>
<evidence type="ECO:0000256" key="2">
    <source>
        <dbReference type="ARBA" id="ARBA00008779"/>
    </source>
</evidence>
<dbReference type="GO" id="GO:0004423">
    <property type="term" value="F:iduronate-2-sulfatase activity"/>
    <property type="evidence" value="ECO:0007669"/>
    <property type="project" value="InterPro"/>
</dbReference>
<sequence>MNSLLHSFAWAFLIVWTVEVAHAADKSPNVLMICIDDLNDWTGFLEGHPAAQTPHMDLLARQGRVFTNAHCAVPVCTASRISVMSGLAATTHGSYELGPSYEELPKLAGVPTLQQSFHDNGYYTLTGGKVLHHGFRGNLASSIDRSLQVRAGGPRPKQPLNLPDGWSRAWDWGAFPEKDAGMFDTQLATKAAAALQEDFQRPFFMSVGFFRPHVPLHVPPKWFALYDEQSLSLPNNPLADLNDVPENFLTINQHVAAPTQSEVEETGSQRSLTHAYLASISYVDHCVGIVLDGLASSRYADNTIVLLWSDHGFHLGEKQHWAKRTLWEESTRVPLLVSGPGIKPGPACDEAVSLIDIFPTLVELCELPNNPRLEGVSLSPQLADPKTPREQPAITSSYFGNHSIRNRDWRLIVYRNGHEELYDHRSDPDEFDNLQGDPAYQAVRDKLARWLPRDATPEVKSLSELTPRVK</sequence>
<evidence type="ECO:0000313" key="8">
    <source>
        <dbReference type="EMBL" id="MBA2113574.1"/>
    </source>
</evidence>
<keyword evidence="5 8" id="KW-0378">Hydrolase</keyword>
<proteinExistence type="inferred from homology"/>
<dbReference type="Gene3D" id="3.40.720.10">
    <property type="entry name" value="Alkaline Phosphatase, subunit A"/>
    <property type="match status" value="1"/>
</dbReference>
<dbReference type="GO" id="GO:0046872">
    <property type="term" value="F:metal ion binding"/>
    <property type="evidence" value="ECO:0007669"/>
    <property type="project" value="UniProtKB-KW"/>
</dbReference>
<keyword evidence="6" id="KW-0106">Calcium</keyword>
<evidence type="ECO:0000256" key="3">
    <source>
        <dbReference type="ARBA" id="ARBA00022723"/>
    </source>
</evidence>
<feature type="domain" description="Sulfatase N-terminal" evidence="7">
    <location>
        <begin position="28"/>
        <end position="364"/>
    </location>
</feature>
<dbReference type="PANTHER" id="PTHR45953">
    <property type="entry name" value="IDURONATE 2-SULFATASE"/>
    <property type="match status" value="1"/>
</dbReference>
<name>A0A7V8V2R7_9BACT</name>
<reference evidence="8 9" key="1">
    <citation type="submission" date="2020-05" db="EMBL/GenBank/DDBJ databases">
        <title>Bremerella alba sp. nov., a novel planctomycete isolated from the surface of the macroalga Fucus spiralis.</title>
        <authorList>
            <person name="Godinho O."/>
            <person name="Botelho R."/>
            <person name="Albuquerque L."/>
            <person name="Wiegand S."/>
            <person name="Da Costa M.S."/>
            <person name="Lobo-Da-Cunha A."/>
            <person name="Jogler C."/>
            <person name="Lage O.M."/>
        </authorList>
    </citation>
    <scope>NUCLEOTIDE SEQUENCE [LARGE SCALE GENOMIC DNA]</scope>
    <source>
        <strain evidence="8 9">FF15</strain>
    </source>
</reference>
<dbReference type="InterPro" id="IPR017850">
    <property type="entry name" value="Alkaline_phosphatase_core_sf"/>
</dbReference>
<evidence type="ECO:0000256" key="4">
    <source>
        <dbReference type="ARBA" id="ARBA00022729"/>
    </source>
</evidence>
<organism evidence="8 9">
    <name type="scientific">Bremerella alba</name>
    <dbReference type="NCBI Taxonomy" id="980252"/>
    <lineage>
        <taxon>Bacteria</taxon>
        <taxon>Pseudomonadati</taxon>
        <taxon>Planctomycetota</taxon>
        <taxon>Planctomycetia</taxon>
        <taxon>Pirellulales</taxon>
        <taxon>Pirellulaceae</taxon>
        <taxon>Bremerella</taxon>
    </lineage>
</organism>
<keyword evidence="4" id="KW-0732">Signal</keyword>
<evidence type="ECO:0000256" key="1">
    <source>
        <dbReference type="ARBA" id="ARBA00001913"/>
    </source>
</evidence>
<comment type="cofactor">
    <cofactor evidence="1">
        <name>Ca(2+)</name>
        <dbReference type="ChEBI" id="CHEBI:29108"/>
    </cofactor>
</comment>
<dbReference type="Pfam" id="PF00884">
    <property type="entry name" value="Sulfatase"/>
    <property type="match status" value="1"/>
</dbReference>
<dbReference type="AlphaFoldDB" id="A0A7V8V2R7"/>
<dbReference type="InterPro" id="IPR000917">
    <property type="entry name" value="Sulfatase_N"/>
</dbReference>
<evidence type="ECO:0000259" key="7">
    <source>
        <dbReference type="Pfam" id="PF00884"/>
    </source>
</evidence>
<evidence type="ECO:0000313" key="9">
    <source>
        <dbReference type="Proteomes" id="UP000551616"/>
    </source>
</evidence>
<evidence type="ECO:0000256" key="5">
    <source>
        <dbReference type="ARBA" id="ARBA00022801"/>
    </source>
</evidence>
<accession>A0A7V8V2R7</accession>
<evidence type="ECO:0000256" key="6">
    <source>
        <dbReference type="ARBA" id="ARBA00022837"/>
    </source>
</evidence>
<dbReference type="EMBL" id="JABRWO010000002">
    <property type="protein sequence ID" value="MBA2113574.1"/>
    <property type="molecule type" value="Genomic_DNA"/>
</dbReference>
<dbReference type="RefSeq" id="WP_207395080.1">
    <property type="nucleotide sequence ID" value="NZ_JABRWO010000002.1"/>
</dbReference>
<dbReference type="Proteomes" id="UP000551616">
    <property type="component" value="Unassembled WGS sequence"/>
</dbReference>
<dbReference type="PANTHER" id="PTHR45953:SF1">
    <property type="entry name" value="IDURONATE 2-SULFATASE"/>
    <property type="match status" value="1"/>
</dbReference>
<keyword evidence="9" id="KW-1185">Reference proteome</keyword>
<comment type="caution">
    <text evidence="8">The sequence shown here is derived from an EMBL/GenBank/DDBJ whole genome shotgun (WGS) entry which is preliminary data.</text>
</comment>
<dbReference type="CDD" id="cd16030">
    <property type="entry name" value="iduronate-2-sulfatase"/>
    <property type="match status" value="1"/>
</dbReference>
<dbReference type="GO" id="GO:0005737">
    <property type="term" value="C:cytoplasm"/>
    <property type="evidence" value="ECO:0007669"/>
    <property type="project" value="TreeGrafter"/>
</dbReference>
<dbReference type="EC" id="3.1.6.1" evidence="8"/>
<comment type="similarity">
    <text evidence="2">Belongs to the sulfatase family.</text>
</comment>
<dbReference type="SUPFAM" id="SSF53649">
    <property type="entry name" value="Alkaline phosphatase-like"/>
    <property type="match status" value="1"/>
</dbReference>
<protein>
    <submittedName>
        <fullName evidence="8">Arylsulfatase</fullName>
        <ecNumber evidence="8">3.1.6.1</ecNumber>
    </submittedName>
</protein>
<keyword evidence="3" id="KW-0479">Metal-binding</keyword>